<name>A0A5A7REA8_STRAF</name>
<feature type="region of interest" description="Disordered" evidence="1">
    <location>
        <begin position="1"/>
        <end position="156"/>
    </location>
</feature>
<evidence type="ECO:0000313" key="2">
    <source>
        <dbReference type="EMBL" id="GER54854.1"/>
    </source>
</evidence>
<protein>
    <submittedName>
        <fullName evidence="2">DNA-directed RNA polymerase subunit beta</fullName>
    </submittedName>
</protein>
<keyword evidence="3" id="KW-1185">Reference proteome</keyword>
<organism evidence="2 3">
    <name type="scientific">Striga asiatica</name>
    <name type="common">Asiatic witchweed</name>
    <name type="synonym">Buchnera asiatica</name>
    <dbReference type="NCBI Taxonomy" id="4170"/>
    <lineage>
        <taxon>Eukaryota</taxon>
        <taxon>Viridiplantae</taxon>
        <taxon>Streptophyta</taxon>
        <taxon>Embryophyta</taxon>
        <taxon>Tracheophyta</taxon>
        <taxon>Spermatophyta</taxon>
        <taxon>Magnoliopsida</taxon>
        <taxon>eudicotyledons</taxon>
        <taxon>Gunneridae</taxon>
        <taxon>Pentapetalae</taxon>
        <taxon>asterids</taxon>
        <taxon>lamiids</taxon>
        <taxon>Lamiales</taxon>
        <taxon>Orobanchaceae</taxon>
        <taxon>Buchnereae</taxon>
        <taxon>Striga</taxon>
    </lineage>
</organism>
<evidence type="ECO:0000313" key="3">
    <source>
        <dbReference type="Proteomes" id="UP000325081"/>
    </source>
</evidence>
<dbReference type="AlphaFoldDB" id="A0A5A7REA8"/>
<comment type="caution">
    <text evidence="2">The sequence shown here is derived from an EMBL/GenBank/DDBJ whole genome shotgun (WGS) entry which is preliminary data.</text>
</comment>
<accession>A0A5A7REA8</accession>
<feature type="compositionally biased region" description="Basic and acidic residues" evidence="1">
    <location>
        <begin position="138"/>
        <end position="156"/>
    </location>
</feature>
<dbReference type="GO" id="GO:0000428">
    <property type="term" value="C:DNA-directed RNA polymerase complex"/>
    <property type="evidence" value="ECO:0007669"/>
    <property type="project" value="UniProtKB-KW"/>
</dbReference>
<reference evidence="3" key="1">
    <citation type="journal article" date="2019" name="Curr. Biol.">
        <title>Genome Sequence of Striga asiatica Provides Insight into the Evolution of Plant Parasitism.</title>
        <authorList>
            <person name="Yoshida S."/>
            <person name="Kim S."/>
            <person name="Wafula E.K."/>
            <person name="Tanskanen J."/>
            <person name="Kim Y.M."/>
            <person name="Honaas L."/>
            <person name="Yang Z."/>
            <person name="Spallek T."/>
            <person name="Conn C.E."/>
            <person name="Ichihashi Y."/>
            <person name="Cheong K."/>
            <person name="Cui S."/>
            <person name="Der J.P."/>
            <person name="Gundlach H."/>
            <person name="Jiao Y."/>
            <person name="Hori C."/>
            <person name="Ishida J.K."/>
            <person name="Kasahara H."/>
            <person name="Kiba T."/>
            <person name="Kim M.S."/>
            <person name="Koo N."/>
            <person name="Laohavisit A."/>
            <person name="Lee Y.H."/>
            <person name="Lumba S."/>
            <person name="McCourt P."/>
            <person name="Mortimer J.C."/>
            <person name="Mutuku J.M."/>
            <person name="Nomura T."/>
            <person name="Sasaki-Sekimoto Y."/>
            <person name="Seto Y."/>
            <person name="Wang Y."/>
            <person name="Wakatake T."/>
            <person name="Sakakibara H."/>
            <person name="Demura T."/>
            <person name="Yamaguchi S."/>
            <person name="Yoneyama K."/>
            <person name="Manabe R.I."/>
            <person name="Nelson D.C."/>
            <person name="Schulman A.H."/>
            <person name="Timko M.P."/>
            <person name="dePamphilis C.W."/>
            <person name="Choi D."/>
            <person name="Shirasu K."/>
        </authorList>
    </citation>
    <scope>NUCLEOTIDE SEQUENCE [LARGE SCALE GENOMIC DNA]</scope>
    <source>
        <strain evidence="3">cv. UVA1</strain>
    </source>
</reference>
<gene>
    <name evidence="2" type="ORF">STAS_32495</name>
</gene>
<feature type="compositionally biased region" description="Basic and acidic residues" evidence="1">
    <location>
        <begin position="105"/>
        <end position="121"/>
    </location>
</feature>
<proteinExistence type="predicted"/>
<keyword evidence="2" id="KW-0240">DNA-directed RNA polymerase</keyword>
<evidence type="ECO:0000256" key="1">
    <source>
        <dbReference type="SAM" id="MobiDB-lite"/>
    </source>
</evidence>
<keyword evidence="2" id="KW-0804">Transcription</keyword>
<sequence length="196" mass="21914">MLSPSTTEKLVEPRIEPSNPFPELNRANQASRLLKKRHSTAEDLPDPKAAGGTGKEGEQQFGPWMRANTGGWLQSRNKRAAGTNPLKQRETVQGNGSRFAVLSENSRDDYGNVFNESDKGKSVFNAPETSFQTRKKERRDLTKRMDSMKDNKKENSEWHVVGSRKGNVRGGNGKSKDNVNVVLHLDHPKVLQGFKT</sequence>
<dbReference type="EMBL" id="BKCP01011625">
    <property type="protein sequence ID" value="GER54854.1"/>
    <property type="molecule type" value="Genomic_DNA"/>
</dbReference>
<dbReference type="Proteomes" id="UP000325081">
    <property type="component" value="Unassembled WGS sequence"/>
</dbReference>